<proteinExistence type="predicted"/>
<evidence type="ECO:0000256" key="1">
    <source>
        <dbReference type="SAM" id="Coils"/>
    </source>
</evidence>
<dbReference type="RefSeq" id="XP_026726731.1">
    <property type="nucleotide sequence ID" value="XM_026870930.1"/>
</dbReference>
<feature type="domain" description="FP protein C-terminal" evidence="2">
    <location>
        <begin position="255"/>
        <end position="303"/>
    </location>
</feature>
<name>A0A7E5VEP4_TRINI</name>
<protein>
    <submittedName>
        <fullName evidence="4">Uncharacterized protein LOC113493109</fullName>
    </submittedName>
</protein>
<keyword evidence="3" id="KW-1185">Reference proteome</keyword>
<dbReference type="InParanoid" id="A0A7E5VEP4"/>
<evidence type="ECO:0000313" key="3">
    <source>
        <dbReference type="Proteomes" id="UP000322000"/>
    </source>
</evidence>
<dbReference type="InterPro" id="IPR057251">
    <property type="entry name" value="FP_C"/>
</dbReference>
<feature type="coiled-coil region" evidence="1">
    <location>
        <begin position="77"/>
        <end position="134"/>
    </location>
</feature>
<accession>A0A7E5VEP4</accession>
<keyword evidence="1" id="KW-0175">Coiled coil</keyword>
<gene>
    <name evidence="4" type="primary">LOC113493109</name>
</gene>
<evidence type="ECO:0000313" key="4">
    <source>
        <dbReference type="RefSeq" id="XP_026726731.1"/>
    </source>
</evidence>
<dbReference type="KEGG" id="tnl:113493109"/>
<dbReference type="Proteomes" id="UP000322000">
    <property type="component" value="Chromosome 4"/>
</dbReference>
<dbReference type="GeneID" id="113493109"/>
<dbReference type="AlphaFoldDB" id="A0A7E5VEP4"/>
<reference evidence="4" key="1">
    <citation type="submission" date="2025-08" db="UniProtKB">
        <authorList>
            <consortium name="RefSeq"/>
        </authorList>
    </citation>
    <scope>IDENTIFICATION</scope>
</reference>
<sequence>MNQSQSVPGIPQALNDPEYVNINARHKRPRLDDSANDQLEEFKLEIKQMLASWKQDHDDSIKKMMADQTALVTKLISDVAELKLQNLQIQKTNIELEKSSITTSELYDDMKNQVKRLQDECKEYKKYTESLEKTVRDLQYKSRSSTVEVRNVLIQPNESTDDLTKIMMNIAKAVDLPISSTNIRDIYRVPSMSTSTNKAIIAEFTSVQTKTELISRVRGFNNKHANKEDKLNSQLIGLSGQKQPIYVDEHLCLSAKKLYYAARQYAKQHEYKFCWSSNGNIFLRKQVGQKQILIKSEATLLELQENK</sequence>
<evidence type="ECO:0000259" key="2">
    <source>
        <dbReference type="Pfam" id="PF25298"/>
    </source>
</evidence>
<dbReference type="OrthoDB" id="7436381at2759"/>
<dbReference type="Pfam" id="PF25298">
    <property type="entry name" value="Baculo_FP_2nd"/>
    <property type="match status" value="1"/>
</dbReference>
<organism evidence="3 4">
    <name type="scientific">Trichoplusia ni</name>
    <name type="common">Cabbage looper</name>
    <dbReference type="NCBI Taxonomy" id="7111"/>
    <lineage>
        <taxon>Eukaryota</taxon>
        <taxon>Metazoa</taxon>
        <taxon>Ecdysozoa</taxon>
        <taxon>Arthropoda</taxon>
        <taxon>Hexapoda</taxon>
        <taxon>Insecta</taxon>
        <taxon>Pterygota</taxon>
        <taxon>Neoptera</taxon>
        <taxon>Endopterygota</taxon>
        <taxon>Lepidoptera</taxon>
        <taxon>Glossata</taxon>
        <taxon>Ditrysia</taxon>
        <taxon>Noctuoidea</taxon>
        <taxon>Noctuidae</taxon>
        <taxon>Plusiinae</taxon>
        <taxon>Trichoplusia</taxon>
    </lineage>
</organism>